<evidence type="ECO:0000256" key="2">
    <source>
        <dbReference type="PIRSR" id="PIRSR634015-3"/>
    </source>
</evidence>
<evidence type="ECO:0000256" key="3">
    <source>
        <dbReference type="SAM" id="Phobius"/>
    </source>
</evidence>
<protein>
    <submittedName>
        <fullName evidence="5">M1 family metallopeptidase</fullName>
    </submittedName>
</protein>
<comment type="cofactor">
    <cofactor evidence="2">
        <name>Zn(2+)</name>
        <dbReference type="ChEBI" id="CHEBI:29105"/>
    </cofactor>
    <text evidence="2">Binds 1 zinc ion per subunit.</text>
</comment>
<evidence type="ECO:0000256" key="1">
    <source>
        <dbReference type="PIRSR" id="PIRSR634015-1"/>
    </source>
</evidence>
<dbReference type="PANTHER" id="PTHR45726">
    <property type="entry name" value="LEUKOTRIENE A-4 HYDROLASE"/>
    <property type="match status" value="1"/>
</dbReference>
<reference evidence="5" key="1">
    <citation type="submission" date="2022-07" db="EMBL/GenBank/DDBJ databases">
        <title>Enhanced cultured diversity of the mouse gut microbiota enables custom-made synthetic communities.</title>
        <authorList>
            <person name="Afrizal A."/>
        </authorList>
    </citation>
    <scope>NUCLEOTIDE SEQUENCE</scope>
    <source>
        <strain evidence="5">DSM 29186</strain>
    </source>
</reference>
<feature type="active site" description="Proton donor" evidence="1">
    <location>
        <position position="430"/>
    </location>
</feature>
<dbReference type="Proteomes" id="UP001140817">
    <property type="component" value="Unassembled WGS sequence"/>
</dbReference>
<keyword evidence="2" id="KW-0862">Zinc</keyword>
<evidence type="ECO:0000259" key="4">
    <source>
        <dbReference type="Pfam" id="PF01433"/>
    </source>
</evidence>
<dbReference type="PANTHER" id="PTHR45726:SF3">
    <property type="entry name" value="LEUKOTRIENE A-4 HYDROLASE"/>
    <property type="match status" value="1"/>
</dbReference>
<feature type="active site" description="Proton acceptor" evidence="1">
    <location>
        <position position="351"/>
    </location>
</feature>
<organism evidence="5 6">
    <name type="scientific">Terrisporobacter muris</name>
    <dbReference type="NCBI Taxonomy" id="2963284"/>
    <lineage>
        <taxon>Bacteria</taxon>
        <taxon>Bacillati</taxon>
        <taxon>Bacillota</taxon>
        <taxon>Clostridia</taxon>
        <taxon>Peptostreptococcales</taxon>
        <taxon>Peptostreptococcaceae</taxon>
        <taxon>Terrisporobacter</taxon>
    </lineage>
</organism>
<dbReference type="InterPro" id="IPR027268">
    <property type="entry name" value="Peptidase_M4/M1_CTD_sf"/>
</dbReference>
<feature type="transmembrane region" description="Helical" evidence="3">
    <location>
        <begin position="12"/>
        <end position="31"/>
    </location>
</feature>
<feature type="binding site" evidence="2">
    <location>
        <position position="373"/>
    </location>
    <ligand>
        <name>Zn(2+)</name>
        <dbReference type="ChEBI" id="CHEBI:29105"/>
        <note>catalytic</note>
    </ligand>
</feature>
<proteinExistence type="predicted"/>
<dbReference type="GO" id="GO:0008237">
    <property type="term" value="F:metallopeptidase activity"/>
    <property type="evidence" value="ECO:0007669"/>
    <property type="project" value="InterPro"/>
</dbReference>
<dbReference type="RefSeq" id="WP_052233008.1">
    <property type="nucleotide sequence ID" value="NZ_JANKBY010000035.1"/>
</dbReference>
<feature type="domain" description="Peptidase M1 membrane alanine aminopeptidase" evidence="4">
    <location>
        <begin position="288"/>
        <end position="485"/>
    </location>
</feature>
<dbReference type="Pfam" id="PF01433">
    <property type="entry name" value="Peptidase_M1"/>
    <property type="match status" value="1"/>
</dbReference>
<keyword evidence="2" id="KW-0479">Metal-binding</keyword>
<accession>A0A9X2M9J4</accession>
<comment type="caution">
    <text evidence="5">The sequence shown here is derived from an EMBL/GenBank/DDBJ whole genome shotgun (WGS) entry which is preliminary data.</text>
</comment>
<dbReference type="InterPro" id="IPR034015">
    <property type="entry name" value="M1_LTA4H"/>
</dbReference>
<dbReference type="SUPFAM" id="SSF55486">
    <property type="entry name" value="Metalloproteases ('zincins'), catalytic domain"/>
    <property type="match status" value="1"/>
</dbReference>
<name>A0A9X2M9J4_9FIRM</name>
<dbReference type="GO" id="GO:0008270">
    <property type="term" value="F:zinc ion binding"/>
    <property type="evidence" value="ECO:0007669"/>
    <property type="project" value="InterPro"/>
</dbReference>
<evidence type="ECO:0000313" key="5">
    <source>
        <dbReference type="EMBL" id="MCR1822116.1"/>
    </source>
</evidence>
<dbReference type="AlphaFoldDB" id="A0A9X2M9J4"/>
<keyword evidence="3" id="KW-0472">Membrane</keyword>
<feature type="binding site" evidence="2">
    <location>
        <position position="354"/>
    </location>
    <ligand>
        <name>Zn(2+)</name>
        <dbReference type="ChEBI" id="CHEBI:29105"/>
        <note>catalytic</note>
    </ligand>
</feature>
<keyword evidence="6" id="KW-1185">Reference proteome</keyword>
<sequence>MVIKFDKKRRRLFFIILALLIIIVGSIRTFILTNQRETFTLQDEKNKNEYTIDVIYDDETNRILCNESLVYQNNTKTTLDKIYLHIYPNAFCEKESVPFENSEMNRAYPNGFNEGYIDLKNVLSNNDKLKYEITGDKNDILEIKLDKLLKAGEQVKIDLKYNVKLPNCLGRFGYGDNTVNVTNWFPIACVYDDKGWNLKSYETVGDPFYSDTSNFKVKILAPVKYKLATTGEITEKKTDNEKILYTIDGKMVRDFAFILSDKFVVNKSNYKDIVINTYNLNDDMSQESMDVAKSSIEIFSNLFGDYPYDTYSVVASDFFIGGMEYPMLSMIDENLYNKENKFLMEYVIAHETAHQWWYSVIGNDEVNEPWLDEALTEYSTILYFEEKYGKETGDKLMKTMEVQSRNYKPSDIFKATTEYRDSSEYSLSVYTKGAVAFNEIRKEVGDEVFFNTLKEYYSTYKFKNVNGSQFVDLWKSKGVDIEKIIKKCK</sequence>
<dbReference type="Gene3D" id="1.10.390.10">
    <property type="entry name" value="Neutral Protease Domain 2"/>
    <property type="match status" value="1"/>
</dbReference>
<keyword evidence="3" id="KW-0812">Transmembrane</keyword>
<gene>
    <name evidence="5" type="ORF">NSA58_04880</name>
</gene>
<keyword evidence="3" id="KW-1133">Transmembrane helix</keyword>
<dbReference type="EMBL" id="JANKBY010000035">
    <property type="protein sequence ID" value="MCR1822116.1"/>
    <property type="molecule type" value="Genomic_DNA"/>
</dbReference>
<dbReference type="InterPro" id="IPR014782">
    <property type="entry name" value="Peptidase_M1_dom"/>
</dbReference>
<evidence type="ECO:0000313" key="6">
    <source>
        <dbReference type="Proteomes" id="UP001140817"/>
    </source>
</evidence>
<feature type="binding site" evidence="2">
    <location>
        <position position="350"/>
    </location>
    <ligand>
        <name>Zn(2+)</name>
        <dbReference type="ChEBI" id="CHEBI:29105"/>
        <note>catalytic</note>
    </ligand>
</feature>
<dbReference type="CDD" id="cd09604">
    <property type="entry name" value="M1_APN_like"/>
    <property type="match status" value="1"/>
</dbReference>